<dbReference type="NCBIfam" id="TIGR01351">
    <property type="entry name" value="adk"/>
    <property type="match status" value="1"/>
</dbReference>
<proteinExistence type="inferred from homology"/>
<evidence type="ECO:0000256" key="1">
    <source>
        <dbReference type="ARBA" id="ARBA00022679"/>
    </source>
</evidence>
<dbReference type="OrthoDB" id="9805030at2"/>
<dbReference type="AlphaFoldDB" id="A0A6P1TCT7"/>
<evidence type="ECO:0000256" key="3">
    <source>
        <dbReference type="ARBA" id="ARBA00022741"/>
    </source>
</evidence>
<dbReference type="PANTHER" id="PTHR23359">
    <property type="entry name" value="NUCLEOTIDE KINASE"/>
    <property type="match status" value="1"/>
</dbReference>
<feature type="binding site" evidence="5">
    <location>
        <begin position="57"/>
        <end position="59"/>
    </location>
    <ligand>
        <name>AMP</name>
        <dbReference type="ChEBI" id="CHEBI:456215"/>
    </ligand>
</feature>
<feature type="binding site" evidence="5">
    <location>
        <position position="203"/>
    </location>
    <ligand>
        <name>ATP</name>
        <dbReference type="ChEBI" id="CHEBI:30616"/>
    </ligand>
</feature>
<feature type="region of interest" description="LID" evidence="5">
    <location>
        <begin position="122"/>
        <end position="159"/>
    </location>
</feature>
<organism evidence="9 12">
    <name type="scientific">Microbulbifer hydrolyticus</name>
    <dbReference type="NCBI Taxonomy" id="48074"/>
    <lineage>
        <taxon>Bacteria</taxon>
        <taxon>Pseudomonadati</taxon>
        <taxon>Pseudomonadota</taxon>
        <taxon>Gammaproteobacteria</taxon>
        <taxon>Cellvibrionales</taxon>
        <taxon>Microbulbiferaceae</taxon>
        <taxon>Microbulbifer</taxon>
    </lineage>
</organism>
<comment type="domain">
    <text evidence="5">Consists of three domains, a large central CORE domain and two small peripheral domains, NMPbind and LID, which undergo movements during catalysis. The LID domain closes over the site of phosphoryl transfer upon ATP binding. Assembling and dissambling the active center during each catalytic cycle provides an effective means to prevent ATP hydrolysis.</text>
</comment>
<evidence type="ECO:0000313" key="9">
    <source>
        <dbReference type="EMBL" id="MBB5210001.1"/>
    </source>
</evidence>
<dbReference type="InterPro" id="IPR006259">
    <property type="entry name" value="Adenyl_kin_sub"/>
</dbReference>
<dbReference type="EC" id="2.7.4.3" evidence="5 7"/>
<dbReference type="InterPro" id="IPR033690">
    <property type="entry name" value="Adenylat_kinase_CS"/>
</dbReference>
<keyword evidence="3 5" id="KW-0547">Nucleotide-binding</keyword>
<feature type="binding site" evidence="5">
    <location>
        <begin position="132"/>
        <end position="133"/>
    </location>
    <ligand>
        <name>ATP</name>
        <dbReference type="ChEBI" id="CHEBI:30616"/>
    </ligand>
</feature>
<comment type="pathway">
    <text evidence="5">Purine metabolism; AMP biosynthesis via salvage pathway; AMP from ADP: step 1/1.</text>
</comment>
<evidence type="ECO:0000313" key="11">
    <source>
        <dbReference type="Proteomes" id="UP000464675"/>
    </source>
</evidence>
<feature type="binding site" evidence="5">
    <location>
        <position position="92"/>
    </location>
    <ligand>
        <name>AMP</name>
        <dbReference type="ChEBI" id="CHEBI:456215"/>
    </ligand>
</feature>
<dbReference type="NCBIfam" id="NF001380">
    <property type="entry name" value="PRK00279.1-2"/>
    <property type="match status" value="1"/>
</dbReference>
<protein>
    <recommendedName>
        <fullName evidence="5 7">Adenylate kinase</fullName>
        <shortName evidence="5">AK</shortName>
        <ecNumber evidence="5 7">2.7.4.3</ecNumber>
    </recommendedName>
    <alternativeName>
        <fullName evidence="5">ATP-AMP transphosphorylase</fullName>
    </alternativeName>
    <alternativeName>
        <fullName evidence="5">ATP:AMP phosphotransferase</fullName>
    </alternativeName>
    <alternativeName>
        <fullName evidence="5">Adenylate monophosphate kinase</fullName>
    </alternativeName>
</protein>
<reference evidence="9 12" key="2">
    <citation type="submission" date="2020-08" db="EMBL/GenBank/DDBJ databases">
        <title>Genomic Encyclopedia of Type Strains, Phase IV (KMG-IV): sequencing the most valuable type-strain genomes for metagenomic binning, comparative biology and taxonomic classification.</title>
        <authorList>
            <person name="Goeker M."/>
        </authorList>
    </citation>
    <scope>NUCLEOTIDE SEQUENCE [LARGE SCALE GENOMIC DNA]</scope>
    <source>
        <strain evidence="9 12">DSM 11525</strain>
    </source>
</reference>
<dbReference type="GO" id="GO:0005737">
    <property type="term" value="C:cytoplasm"/>
    <property type="evidence" value="ECO:0007669"/>
    <property type="project" value="UniProtKB-SubCell"/>
</dbReference>
<evidence type="ECO:0000256" key="7">
    <source>
        <dbReference type="RuleBase" id="RU003331"/>
    </source>
</evidence>
<comment type="function">
    <text evidence="5">Catalyzes the reversible transfer of the terminal phosphate group between ATP and AMP. Plays an important role in cellular energy homeostasis and in adenine nucleotide metabolism.</text>
</comment>
<name>A0A6P1TCT7_9GAMM</name>
<evidence type="ECO:0000256" key="5">
    <source>
        <dbReference type="HAMAP-Rule" id="MF_00235"/>
    </source>
</evidence>
<feature type="binding site" evidence="5">
    <location>
        <position position="31"/>
    </location>
    <ligand>
        <name>AMP</name>
        <dbReference type="ChEBI" id="CHEBI:456215"/>
    </ligand>
</feature>
<sequence>MRIILLGAPGAGKGTQAQFITEKFGIPQISTGDMLRAAVKAGTPLGLQAKDIMAAGKLVSDDLIIALVKERIAEPDCANGFLFDGFPRTIPQAQAMLDAQVSIDHVLEIAVDDEEIVKRLSGRRVHEGSGRVYHLVYNPPKNEGLDDVTGEALVQRADDSEETVRNRLSVYHEQTEPLVGFYRELQQREPESAPKYSKVEGVGSMDDIRKKVLEALS</sequence>
<dbReference type="PROSITE" id="PS00113">
    <property type="entry name" value="ADENYLATE_KINASE"/>
    <property type="match status" value="1"/>
</dbReference>
<feature type="binding site" evidence="5">
    <location>
        <position position="36"/>
    </location>
    <ligand>
        <name>AMP</name>
        <dbReference type="ChEBI" id="CHEBI:456215"/>
    </ligand>
</feature>
<keyword evidence="5 7" id="KW-0067">ATP-binding</keyword>
<evidence type="ECO:0000313" key="10">
    <source>
        <dbReference type="EMBL" id="QHQ39473.1"/>
    </source>
</evidence>
<dbReference type="GO" id="GO:0044209">
    <property type="term" value="P:AMP salvage"/>
    <property type="evidence" value="ECO:0007669"/>
    <property type="project" value="UniProtKB-UniRule"/>
</dbReference>
<dbReference type="HAMAP" id="MF_00235">
    <property type="entry name" value="Adenylate_kinase_Adk"/>
    <property type="match status" value="1"/>
</dbReference>
<keyword evidence="11" id="KW-1185">Reference proteome</keyword>
<evidence type="ECO:0000256" key="6">
    <source>
        <dbReference type="RuleBase" id="RU003330"/>
    </source>
</evidence>
<dbReference type="RefSeq" id="WP_161858790.1">
    <property type="nucleotide sequence ID" value="NZ_CP047491.1"/>
</dbReference>
<keyword evidence="1 5" id="KW-0808">Transferase</keyword>
<feature type="domain" description="Adenylate kinase active site lid" evidence="8">
    <location>
        <begin position="123"/>
        <end position="158"/>
    </location>
</feature>
<feature type="binding site" evidence="5">
    <location>
        <begin position="10"/>
        <end position="15"/>
    </location>
    <ligand>
        <name>ATP</name>
        <dbReference type="ChEBI" id="CHEBI:30616"/>
    </ligand>
</feature>
<dbReference type="InterPro" id="IPR027417">
    <property type="entry name" value="P-loop_NTPase"/>
</dbReference>
<dbReference type="GO" id="GO:0005524">
    <property type="term" value="F:ATP binding"/>
    <property type="evidence" value="ECO:0007669"/>
    <property type="project" value="UniProtKB-UniRule"/>
</dbReference>
<dbReference type="PRINTS" id="PR00094">
    <property type="entry name" value="ADENYLTKNASE"/>
</dbReference>
<dbReference type="InterPro" id="IPR000850">
    <property type="entry name" value="Adenylat/UMP-CMP_kin"/>
</dbReference>
<evidence type="ECO:0000256" key="2">
    <source>
        <dbReference type="ARBA" id="ARBA00022727"/>
    </source>
</evidence>
<evidence type="ECO:0000313" key="12">
    <source>
        <dbReference type="Proteomes" id="UP000563601"/>
    </source>
</evidence>
<dbReference type="FunFam" id="3.40.50.300:FF:000106">
    <property type="entry name" value="Adenylate kinase mitochondrial"/>
    <property type="match status" value="1"/>
</dbReference>
<comment type="caution">
    <text evidence="5">Lacks conserved residue(s) required for the propagation of feature annotation.</text>
</comment>
<dbReference type="EMBL" id="JACHHR010000001">
    <property type="protein sequence ID" value="MBB5210001.1"/>
    <property type="molecule type" value="Genomic_DNA"/>
</dbReference>
<evidence type="ECO:0000259" key="8">
    <source>
        <dbReference type="Pfam" id="PF05191"/>
    </source>
</evidence>
<dbReference type="Gene3D" id="3.40.50.300">
    <property type="entry name" value="P-loop containing nucleotide triphosphate hydrolases"/>
    <property type="match status" value="1"/>
</dbReference>
<dbReference type="Proteomes" id="UP000563601">
    <property type="component" value="Unassembled WGS sequence"/>
</dbReference>
<comment type="subunit">
    <text evidence="5 7">Monomer.</text>
</comment>
<dbReference type="NCBIfam" id="NF001381">
    <property type="entry name" value="PRK00279.1-3"/>
    <property type="match status" value="1"/>
</dbReference>
<dbReference type="SUPFAM" id="SSF52540">
    <property type="entry name" value="P-loop containing nucleoside triphosphate hydrolases"/>
    <property type="match status" value="1"/>
</dbReference>
<feature type="binding site" evidence="5">
    <location>
        <position position="167"/>
    </location>
    <ligand>
        <name>AMP</name>
        <dbReference type="ChEBI" id="CHEBI:456215"/>
    </ligand>
</feature>
<keyword evidence="2 5" id="KW-0545">Nucleotide biosynthesis</keyword>
<feature type="binding site" evidence="5">
    <location>
        <begin position="85"/>
        <end position="88"/>
    </location>
    <ligand>
        <name>AMP</name>
        <dbReference type="ChEBI" id="CHEBI:456215"/>
    </ligand>
</feature>
<dbReference type="InterPro" id="IPR007862">
    <property type="entry name" value="Adenylate_kinase_lid-dom"/>
</dbReference>
<dbReference type="EMBL" id="CP047491">
    <property type="protein sequence ID" value="QHQ39473.1"/>
    <property type="molecule type" value="Genomic_DNA"/>
</dbReference>
<keyword evidence="4 5" id="KW-0418">Kinase</keyword>
<keyword evidence="5" id="KW-0963">Cytoplasm</keyword>
<evidence type="ECO:0000256" key="4">
    <source>
        <dbReference type="ARBA" id="ARBA00022777"/>
    </source>
</evidence>
<comment type="subcellular location">
    <subcellularLocation>
        <location evidence="5 7">Cytoplasm</location>
    </subcellularLocation>
</comment>
<reference evidence="10 11" key="1">
    <citation type="submission" date="2020-01" db="EMBL/GenBank/DDBJ databases">
        <title>The possibility of degradation of plastic by Microbulbifer hydrolyticus IRE-31.</title>
        <authorList>
            <person name="Liu L."/>
        </authorList>
    </citation>
    <scope>NUCLEOTIDE SEQUENCE [LARGE SCALE GENOMIC DNA]</scope>
    <source>
        <strain evidence="10 11">IRE-31</strain>
    </source>
</reference>
<comment type="catalytic activity">
    <reaction evidence="5 7">
        <text>AMP + ATP = 2 ADP</text>
        <dbReference type="Rhea" id="RHEA:12973"/>
        <dbReference type="ChEBI" id="CHEBI:30616"/>
        <dbReference type="ChEBI" id="CHEBI:456215"/>
        <dbReference type="ChEBI" id="CHEBI:456216"/>
        <dbReference type="EC" id="2.7.4.3"/>
    </reaction>
</comment>
<dbReference type="CDD" id="cd01428">
    <property type="entry name" value="ADK"/>
    <property type="match status" value="1"/>
</dbReference>
<feature type="binding site" evidence="5">
    <location>
        <position position="156"/>
    </location>
    <ligand>
        <name>AMP</name>
        <dbReference type="ChEBI" id="CHEBI:456215"/>
    </ligand>
</feature>
<feature type="binding site" evidence="5">
    <location>
        <position position="123"/>
    </location>
    <ligand>
        <name>ATP</name>
        <dbReference type="ChEBI" id="CHEBI:30616"/>
    </ligand>
</feature>
<feature type="region of interest" description="NMP" evidence="5">
    <location>
        <begin position="30"/>
        <end position="59"/>
    </location>
</feature>
<dbReference type="GO" id="GO:0004017">
    <property type="term" value="F:AMP kinase activity"/>
    <property type="evidence" value="ECO:0007669"/>
    <property type="project" value="UniProtKB-UniRule"/>
</dbReference>
<comment type="similarity">
    <text evidence="5 6">Belongs to the adenylate kinase family.</text>
</comment>
<dbReference type="NCBIfam" id="NF001379">
    <property type="entry name" value="PRK00279.1-1"/>
    <property type="match status" value="1"/>
</dbReference>
<dbReference type="Pfam" id="PF00406">
    <property type="entry name" value="ADK"/>
    <property type="match status" value="1"/>
</dbReference>
<dbReference type="NCBIfam" id="NF011100">
    <property type="entry name" value="PRK14527.1"/>
    <property type="match status" value="1"/>
</dbReference>
<accession>A0A6P1TCT7</accession>
<gene>
    <name evidence="5" type="primary">adk</name>
    <name evidence="10" type="ORF">GTQ55_11090</name>
    <name evidence="9" type="ORF">HNQ53_000189</name>
</gene>
<dbReference type="Pfam" id="PF05191">
    <property type="entry name" value="ADK_lid"/>
    <property type="match status" value="1"/>
</dbReference>
<dbReference type="Proteomes" id="UP000464675">
    <property type="component" value="Chromosome"/>
</dbReference>